<feature type="signal peptide" evidence="2">
    <location>
        <begin position="1"/>
        <end position="21"/>
    </location>
</feature>
<evidence type="ECO:0000313" key="4">
    <source>
        <dbReference type="Proteomes" id="UP000320653"/>
    </source>
</evidence>
<gene>
    <name evidence="3" type="ORF">FHW37_1126</name>
</gene>
<feature type="transmembrane region" description="Helical" evidence="1">
    <location>
        <begin position="31"/>
        <end position="55"/>
    </location>
</feature>
<feature type="transmembrane region" description="Helical" evidence="1">
    <location>
        <begin position="62"/>
        <end position="83"/>
    </location>
</feature>
<dbReference type="Proteomes" id="UP000320653">
    <property type="component" value="Unassembled WGS sequence"/>
</dbReference>
<comment type="caution">
    <text evidence="3">The sequence shown here is derived from an EMBL/GenBank/DDBJ whole genome shotgun (WGS) entry which is preliminary data.</text>
</comment>
<dbReference type="PIRSF" id="PIRSF016919">
    <property type="entry name" value="HupE_UreJ"/>
    <property type="match status" value="1"/>
</dbReference>
<dbReference type="RefSeq" id="WP_145642567.1">
    <property type="nucleotide sequence ID" value="NZ_VIWP01000012.1"/>
</dbReference>
<feature type="transmembrane region" description="Helical" evidence="1">
    <location>
        <begin position="173"/>
        <end position="191"/>
    </location>
</feature>
<evidence type="ECO:0000313" key="3">
    <source>
        <dbReference type="EMBL" id="TWF47368.1"/>
    </source>
</evidence>
<reference evidence="3 4" key="1">
    <citation type="submission" date="2019-06" db="EMBL/GenBank/DDBJ databases">
        <title>Sorghum-associated microbial communities from plants grown in Nebraska, USA.</title>
        <authorList>
            <person name="Schachtman D."/>
        </authorList>
    </citation>
    <scope>NUCLEOTIDE SEQUENCE [LARGE SCALE GENOMIC DNA]</scope>
    <source>
        <strain evidence="3 4">1225</strain>
    </source>
</reference>
<keyword evidence="1" id="KW-0812">Transmembrane</keyword>
<keyword evidence="4" id="KW-1185">Reference proteome</keyword>
<name>A0A561QAH5_9HYPH</name>
<accession>A0A561QAH5</accession>
<organism evidence="3 4">
    <name type="scientific">Neorhizobium alkalisoli</name>
    <dbReference type="NCBI Taxonomy" id="528178"/>
    <lineage>
        <taxon>Bacteria</taxon>
        <taxon>Pseudomonadati</taxon>
        <taxon>Pseudomonadota</taxon>
        <taxon>Alphaproteobacteria</taxon>
        <taxon>Hyphomicrobiales</taxon>
        <taxon>Rhizobiaceae</taxon>
        <taxon>Rhizobium/Agrobacterium group</taxon>
        <taxon>Neorhizobium</taxon>
    </lineage>
</organism>
<keyword evidence="2" id="KW-0732">Signal</keyword>
<proteinExistence type="predicted"/>
<protein>
    <submittedName>
        <fullName evidence="3">Urease accessory protein</fullName>
    </submittedName>
</protein>
<dbReference type="Pfam" id="PF04955">
    <property type="entry name" value="HupE_UreJ"/>
    <property type="match status" value="1"/>
</dbReference>
<keyword evidence="1" id="KW-0472">Membrane</keyword>
<feature type="transmembrane region" description="Helical" evidence="1">
    <location>
        <begin position="89"/>
        <end position="106"/>
    </location>
</feature>
<dbReference type="OrthoDB" id="9808192at2"/>
<evidence type="ECO:0000256" key="1">
    <source>
        <dbReference type="SAM" id="Phobius"/>
    </source>
</evidence>
<feature type="transmembrane region" description="Helical" evidence="1">
    <location>
        <begin position="142"/>
        <end position="166"/>
    </location>
</feature>
<dbReference type="EMBL" id="VIWP01000012">
    <property type="protein sequence ID" value="TWF47368.1"/>
    <property type="molecule type" value="Genomic_DNA"/>
</dbReference>
<dbReference type="AlphaFoldDB" id="A0A561QAH5"/>
<feature type="chain" id="PRO_5022098109" evidence="2">
    <location>
        <begin position="22"/>
        <end position="192"/>
    </location>
</feature>
<sequence length="192" mass="18947">MKRLSLMAFAPLLVIGTPALAHPEHAGHGSVMAGFVHPFAGMDHVLAMAAVGLWAATLGGRALVAVPATFVGVMMLGFVAALAGVTVPFVEPMILSSVVALGLLIAIARQVPVVAAAGIVGLVAFFHGHAHGVEMAGDSALSFGVGFALATMLLHAAGLGLGLGAARVIRGPTGVRIAGAATALGGVLLLAN</sequence>
<evidence type="ECO:0000256" key="2">
    <source>
        <dbReference type="SAM" id="SignalP"/>
    </source>
</evidence>
<dbReference type="InterPro" id="IPR007038">
    <property type="entry name" value="HupE_UreJ"/>
</dbReference>
<keyword evidence="1" id="KW-1133">Transmembrane helix</keyword>
<feature type="transmembrane region" description="Helical" evidence="1">
    <location>
        <begin position="113"/>
        <end position="130"/>
    </location>
</feature>